<dbReference type="GO" id="GO:0009411">
    <property type="term" value="P:response to UV"/>
    <property type="evidence" value="ECO:0007669"/>
    <property type="project" value="InterPro"/>
</dbReference>
<dbReference type="Proteomes" id="UP000289718">
    <property type="component" value="Unassembled WGS sequence"/>
</dbReference>
<keyword evidence="1" id="KW-0540">Nuclease</keyword>
<dbReference type="Pfam" id="PF03851">
    <property type="entry name" value="UvdE"/>
    <property type="match status" value="1"/>
</dbReference>
<dbReference type="GO" id="GO:0006289">
    <property type="term" value="P:nucleotide-excision repair"/>
    <property type="evidence" value="ECO:0007669"/>
    <property type="project" value="InterPro"/>
</dbReference>
<evidence type="ECO:0000313" key="8">
    <source>
        <dbReference type="Proteomes" id="UP000289718"/>
    </source>
</evidence>
<evidence type="ECO:0000313" key="7">
    <source>
        <dbReference type="EMBL" id="RXK14470.1"/>
    </source>
</evidence>
<organism evidence="7 8">
    <name type="scientific">Halarcobacter mediterraneus</name>
    <dbReference type="NCBI Taxonomy" id="2023153"/>
    <lineage>
        <taxon>Bacteria</taxon>
        <taxon>Pseudomonadati</taxon>
        <taxon>Campylobacterota</taxon>
        <taxon>Epsilonproteobacteria</taxon>
        <taxon>Campylobacterales</taxon>
        <taxon>Arcobacteraceae</taxon>
        <taxon>Halarcobacter</taxon>
    </lineage>
</organism>
<reference evidence="7 8" key="1">
    <citation type="submission" date="2017-09" db="EMBL/GenBank/DDBJ databases">
        <title>Genomics of the genus Arcobacter.</title>
        <authorList>
            <person name="Perez-Cataluna A."/>
            <person name="Figueras M.J."/>
            <person name="Salas-Masso N."/>
        </authorList>
    </citation>
    <scope>NUCLEOTIDE SEQUENCE [LARGE SCALE GENOMIC DNA]</scope>
    <source>
        <strain evidence="7 8">F156-34</strain>
    </source>
</reference>
<evidence type="ECO:0000256" key="5">
    <source>
        <dbReference type="ARBA" id="ARBA00022801"/>
    </source>
</evidence>
<dbReference type="AlphaFoldDB" id="A0A4Q1AZM9"/>
<accession>A0A4Q1AZM9</accession>
<dbReference type="GO" id="GO:0016787">
    <property type="term" value="F:hydrolase activity"/>
    <property type="evidence" value="ECO:0007669"/>
    <property type="project" value="UniProtKB-KW"/>
</dbReference>
<evidence type="ECO:0000256" key="6">
    <source>
        <dbReference type="ARBA" id="ARBA00023204"/>
    </source>
</evidence>
<keyword evidence="6" id="KW-0234">DNA repair</keyword>
<dbReference type="SUPFAM" id="SSF51658">
    <property type="entry name" value="Xylose isomerase-like"/>
    <property type="match status" value="1"/>
</dbReference>
<evidence type="ECO:0000256" key="2">
    <source>
        <dbReference type="ARBA" id="ARBA00022759"/>
    </source>
</evidence>
<keyword evidence="5" id="KW-0378">Hydrolase</keyword>
<name>A0A4Q1AZM9_9BACT</name>
<keyword evidence="2 7" id="KW-0255">Endonuclease</keyword>
<sequence length="294" mass="34213">MVMYRFGFFCSKSDNSLSTNRTMNLNNLNYENIEKKVAQNAKELIDLLEYSKSQDYPIFRLGNSFVPFISHKLFDMGWLDKLAPIFDKTKERLKDFDIRITIHPGQYTVLNSPKENVIENSLRELEMFFWLFDRLGIDDNGTVLIHGGGAYGDKVSAMERLIETIEKEDWLKQRLALENDERVYTADEILDVCQATKIPMVFDIYHHSLNLSEFNPKDILKTWGNKRPKVHLSSKGEGKFGNHADYIEAKDLFELENMFTEDTKNIDIMVEAKKKELAIQKLKENITNCNKKCS</sequence>
<keyword evidence="8" id="KW-1185">Reference proteome</keyword>
<dbReference type="EMBL" id="NXIE01000001">
    <property type="protein sequence ID" value="RXK14470.1"/>
    <property type="molecule type" value="Genomic_DNA"/>
</dbReference>
<dbReference type="PANTHER" id="PTHR31290:SF5">
    <property type="entry name" value="UV-DAMAGE ENDONUCLEASE"/>
    <property type="match status" value="1"/>
</dbReference>
<dbReference type="GO" id="GO:0004519">
    <property type="term" value="F:endonuclease activity"/>
    <property type="evidence" value="ECO:0007669"/>
    <property type="project" value="UniProtKB-KW"/>
</dbReference>
<keyword evidence="3" id="KW-0227">DNA damage</keyword>
<dbReference type="OrthoDB" id="9782576at2"/>
<dbReference type="Gene3D" id="3.20.20.150">
    <property type="entry name" value="Divalent-metal-dependent TIM barrel enzymes"/>
    <property type="match status" value="1"/>
</dbReference>
<keyword evidence="4" id="KW-0228">DNA excision</keyword>
<gene>
    <name evidence="7" type="primary">uvdE</name>
    <name evidence="7" type="ORF">CP965_03205</name>
</gene>
<dbReference type="NCBIfam" id="TIGR00629">
    <property type="entry name" value="uvde"/>
    <property type="match status" value="1"/>
</dbReference>
<dbReference type="InterPro" id="IPR004601">
    <property type="entry name" value="UvdE"/>
</dbReference>
<evidence type="ECO:0000256" key="1">
    <source>
        <dbReference type="ARBA" id="ARBA00022722"/>
    </source>
</evidence>
<evidence type="ECO:0000256" key="4">
    <source>
        <dbReference type="ARBA" id="ARBA00022769"/>
    </source>
</evidence>
<dbReference type="PANTHER" id="PTHR31290">
    <property type="entry name" value="UV-DAMAGE ENDONUCLEASE"/>
    <property type="match status" value="1"/>
</dbReference>
<proteinExistence type="predicted"/>
<comment type="caution">
    <text evidence="7">The sequence shown here is derived from an EMBL/GenBank/DDBJ whole genome shotgun (WGS) entry which is preliminary data.</text>
</comment>
<evidence type="ECO:0000256" key="3">
    <source>
        <dbReference type="ARBA" id="ARBA00022763"/>
    </source>
</evidence>
<protein>
    <submittedName>
        <fullName evidence="7">UV damage repair endonuclease UvsE</fullName>
    </submittedName>
</protein>
<dbReference type="InterPro" id="IPR036237">
    <property type="entry name" value="Xyl_isomerase-like_sf"/>
</dbReference>